<dbReference type="Proteomes" id="UP000526307">
    <property type="component" value="Unassembled WGS sequence"/>
</dbReference>
<dbReference type="Pfam" id="PF09338">
    <property type="entry name" value="Gly_reductase"/>
    <property type="match status" value="1"/>
</dbReference>
<accession>A0A7Y8VS03</accession>
<gene>
    <name evidence="2" type="ORF">HW270_05480</name>
</gene>
<dbReference type="InterPro" id="IPR015417">
    <property type="entry name" value="Gly_reductase_pB_sua/b"/>
</dbReference>
<dbReference type="RefSeq" id="WP_178978576.1">
    <property type="nucleotide sequence ID" value="NZ_JABXYR010000002.1"/>
</dbReference>
<dbReference type="GO" id="GO:0050485">
    <property type="term" value="F:oxidoreductase activity, acting on X-H and Y-H to form an X-Y bond, with a disulfide as acceptor"/>
    <property type="evidence" value="ECO:0007669"/>
    <property type="project" value="InterPro"/>
</dbReference>
<name>A0A7Y8VS03_9FIRM</name>
<dbReference type="EMBL" id="JABXYR010000002">
    <property type="protein sequence ID" value="NWO23514.1"/>
    <property type="molecule type" value="Genomic_DNA"/>
</dbReference>
<sequence>MSNSLKQGFPRDITAGGLLKIDIAEGKEIHLEILVEPKEEMSGRAPSVLFRSDKQKELYEDEAAAHSVRHVLKNCAFPVTEVRLGERTSFEDGVLTVRKSLEAEAQGCNDLVKSAELDIIYPDKQHVYTNSMMDVQPIAVKKEGMLGEGTTFEMTGVYMMLTGTDEAGLQIADANVSNGIYEENVEFGRPGAPDRDAFIIRLNVTIQEGCGMERPGPLAAHQALDIITQELREVLKEKDASTAAAEREYLDVERQGALRILLVKEIMGQGAMHDNLILPDEPCGFLGGRPNVDLGNVPVLLRPNEVLDGGIHALTCITPDTKETSLHYWREPYLKRLASDPEIDLLGVLFVGSPQANTEKFYVSGRVGAIVEALNPDGCIVTTEGFGNNHIDFASHIEQIGSLGIPVVGCSYCGVQGALVVGNKYMDVMVDHCVTEHGNVEDILAKNTGTEETAIRAVALVKNKIVGEKIRQAERRYNPALIKDNEELAEEVYGHADPRYSCE</sequence>
<proteinExistence type="predicted"/>
<evidence type="ECO:0000313" key="2">
    <source>
        <dbReference type="EMBL" id="NWO23514.1"/>
    </source>
</evidence>
<organism evidence="2 3">
    <name type="scientific">Mogibacterium timidum</name>
    <dbReference type="NCBI Taxonomy" id="35519"/>
    <lineage>
        <taxon>Bacteria</taxon>
        <taxon>Bacillati</taxon>
        <taxon>Bacillota</taxon>
        <taxon>Clostridia</taxon>
        <taxon>Peptostreptococcales</taxon>
        <taxon>Anaerovoracaceae</taxon>
        <taxon>Mogibacterium</taxon>
    </lineage>
</organism>
<reference evidence="2 3" key="1">
    <citation type="submission" date="2020-06" db="EMBL/GenBank/DDBJ databases">
        <title>Mogibacterium timidum strain W9173 genomic sequence.</title>
        <authorList>
            <person name="Wade W.G."/>
            <person name="Johnston C.D."/>
            <person name="Chen T."/>
            <person name="Dewhirst F.E."/>
        </authorList>
    </citation>
    <scope>NUCLEOTIDE SEQUENCE [LARGE SCALE GENOMIC DNA]</scope>
    <source>
        <strain evidence="2 3">W9173</strain>
    </source>
</reference>
<evidence type="ECO:0000256" key="1">
    <source>
        <dbReference type="ARBA" id="ARBA00023002"/>
    </source>
</evidence>
<comment type="caution">
    <text evidence="2">The sequence shown here is derived from an EMBL/GenBank/DDBJ whole genome shotgun (WGS) entry which is preliminary data.</text>
</comment>
<evidence type="ECO:0000313" key="3">
    <source>
        <dbReference type="Proteomes" id="UP000526307"/>
    </source>
</evidence>
<keyword evidence="3" id="KW-1185">Reference proteome</keyword>
<protein>
    <submittedName>
        <fullName evidence="2">D-proline reductase (Dithiol) proprotein PrdA</fullName>
    </submittedName>
</protein>
<keyword evidence="1" id="KW-0560">Oxidoreductase</keyword>
<dbReference type="AlphaFoldDB" id="A0A7Y8VS03"/>